<keyword evidence="2" id="KW-0732">Signal</keyword>
<dbReference type="Proteomes" id="UP001500443">
    <property type="component" value="Unassembled WGS sequence"/>
</dbReference>
<evidence type="ECO:0000256" key="2">
    <source>
        <dbReference type="SAM" id="SignalP"/>
    </source>
</evidence>
<dbReference type="Pfam" id="PF11258">
    <property type="entry name" value="DUF3048"/>
    <property type="match status" value="1"/>
</dbReference>
<accession>A0ABN2ZAY0</accession>
<evidence type="ECO:0000259" key="3">
    <source>
        <dbReference type="Pfam" id="PF11258"/>
    </source>
</evidence>
<feature type="domain" description="DUF3048" evidence="3">
    <location>
        <begin position="61"/>
        <end position="191"/>
    </location>
</feature>
<dbReference type="InterPro" id="IPR035328">
    <property type="entry name" value="DUF3048_C"/>
</dbReference>
<reference evidence="5 6" key="1">
    <citation type="journal article" date="2019" name="Int. J. Syst. Evol. Microbiol.">
        <title>The Global Catalogue of Microorganisms (GCM) 10K type strain sequencing project: providing services to taxonomists for standard genome sequencing and annotation.</title>
        <authorList>
            <consortium name="The Broad Institute Genomics Platform"/>
            <consortium name="The Broad Institute Genome Sequencing Center for Infectious Disease"/>
            <person name="Wu L."/>
            <person name="Ma J."/>
        </authorList>
    </citation>
    <scope>NUCLEOTIDE SEQUENCE [LARGE SCALE GENOMIC DNA]</scope>
    <source>
        <strain evidence="5 6">JCM 15481</strain>
    </source>
</reference>
<keyword evidence="6" id="KW-1185">Reference proteome</keyword>
<evidence type="ECO:0000313" key="5">
    <source>
        <dbReference type="EMBL" id="GAA2139444.1"/>
    </source>
</evidence>
<dbReference type="Gene3D" id="3.50.90.10">
    <property type="entry name" value="YerB-like"/>
    <property type="match status" value="1"/>
</dbReference>
<protein>
    <submittedName>
        <fullName evidence="5">DUF3048 domain-containing protein</fullName>
    </submittedName>
</protein>
<feature type="signal peptide" evidence="2">
    <location>
        <begin position="1"/>
        <end position="20"/>
    </location>
</feature>
<name>A0ABN2ZAY0_9ACTN</name>
<evidence type="ECO:0000313" key="6">
    <source>
        <dbReference type="Proteomes" id="UP001500443"/>
    </source>
</evidence>
<evidence type="ECO:0000256" key="1">
    <source>
        <dbReference type="SAM" id="MobiDB-lite"/>
    </source>
</evidence>
<dbReference type="RefSeq" id="WP_344292281.1">
    <property type="nucleotide sequence ID" value="NZ_BAAAPF010000208.1"/>
</dbReference>
<sequence length="336" mass="35335">MNKKHAAAAAALLVPAVAVTAVLVARPHGGTGEPAHRPQARSSPASPAPSPSAPPAPADEPPAPEGPVLGVKLDNAAPARPHTGLEQADVVHVERVEAGISRFLAVYASGLPDVVGPVRSARETDLELLAQYDDPVLAYSGAQGRLKPYINRAPLRPVPPEELPGAYFRGTDRPMPHNLYLRPGRVTDAAPELAGLAAGSLYETGAAPAGGRRTAARTVEMPAARFTFDWSAERRGWEVAMDGTPALSGGERLAPPTVVLQETTIRRGGFGDRWGNNSPFTETVGSGDATVLRDGRAYAAEWDRPTAADRTVFTTPDGEPMPLAEGQVWVVYVPRG</sequence>
<feature type="compositionally biased region" description="Pro residues" evidence="1">
    <location>
        <begin position="46"/>
        <end position="65"/>
    </location>
</feature>
<dbReference type="InterPro" id="IPR021416">
    <property type="entry name" value="DUF3048_N"/>
</dbReference>
<evidence type="ECO:0000259" key="4">
    <source>
        <dbReference type="Pfam" id="PF17479"/>
    </source>
</evidence>
<organism evidence="5 6">
    <name type="scientific">Streptomyces synnematoformans</name>
    <dbReference type="NCBI Taxonomy" id="415721"/>
    <lineage>
        <taxon>Bacteria</taxon>
        <taxon>Bacillati</taxon>
        <taxon>Actinomycetota</taxon>
        <taxon>Actinomycetes</taxon>
        <taxon>Kitasatosporales</taxon>
        <taxon>Streptomycetaceae</taxon>
        <taxon>Streptomyces</taxon>
    </lineage>
</organism>
<dbReference type="InterPro" id="IPR023158">
    <property type="entry name" value="YerB-like_sf"/>
</dbReference>
<dbReference type="SUPFAM" id="SSF159774">
    <property type="entry name" value="YerB-like"/>
    <property type="match status" value="1"/>
</dbReference>
<feature type="chain" id="PRO_5045940557" evidence="2">
    <location>
        <begin position="21"/>
        <end position="336"/>
    </location>
</feature>
<feature type="domain" description="DUF3048" evidence="4">
    <location>
        <begin position="220"/>
        <end position="330"/>
    </location>
</feature>
<dbReference type="EMBL" id="BAAAPF010000208">
    <property type="protein sequence ID" value="GAA2139444.1"/>
    <property type="molecule type" value="Genomic_DNA"/>
</dbReference>
<comment type="caution">
    <text evidence="5">The sequence shown here is derived from an EMBL/GenBank/DDBJ whole genome shotgun (WGS) entry which is preliminary data.</text>
</comment>
<gene>
    <name evidence="5" type="ORF">GCM10009802_49440</name>
</gene>
<feature type="region of interest" description="Disordered" evidence="1">
    <location>
        <begin position="28"/>
        <end position="83"/>
    </location>
</feature>
<proteinExistence type="predicted"/>
<dbReference type="Pfam" id="PF17479">
    <property type="entry name" value="DUF3048_C"/>
    <property type="match status" value="1"/>
</dbReference>